<evidence type="ECO:0008006" key="3">
    <source>
        <dbReference type="Google" id="ProtNLM"/>
    </source>
</evidence>
<reference evidence="2" key="1">
    <citation type="journal article" date="2019" name="Int. J. Syst. Evol. Microbiol.">
        <title>The Global Catalogue of Microorganisms (GCM) 10K type strain sequencing project: providing services to taxonomists for standard genome sequencing and annotation.</title>
        <authorList>
            <consortium name="The Broad Institute Genomics Platform"/>
            <consortium name="The Broad Institute Genome Sequencing Center for Infectious Disease"/>
            <person name="Wu L."/>
            <person name="Ma J."/>
        </authorList>
    </citation>
    <scope>NUCLEOTIDE SEQUENCE [LARGE SCALE GENOMIC DNA]</scope>
    <source>
        <strain evidence="2">JCM 17564</strain>
    </source>
</reference>
<dbReference type="EMBL" id="BAABBR010000001">
    <property type="protein sequence ID" value="GAA4034989.1"/>
    <property type="molecule type" value="Genomic_DNA"/>
</dbReference>
<dbReference type="Proteomes" id="UP001424459">
    <property type="component" value="Unassembled WGS sequence"/>
</dbReference>
<keyword evidence="2" id="KW-1185">Reference proteome</keyword>
<accession>A0ABP7U2M3</accession>
<evidence type="ECO:0000313" key="1">
    <source>
        <dbReference type="EMBL" id="GAA4034989.1"/>
    </source>
</evidence>
<dbReference type="RefSeq" id="WP_344696325.1">
    <property type="nucleotide sequence ID" value="NZ_BAABBR010000001.1"/>
</dbReference>
<protein>
    <recommendedName>
        <fullName evidence="3">Peptidase MA superfamily protein</fullName>
    </recommendedName>
</protein>
<comment type="caution">
    <text evidence="1">The sequence shown here is derived from an EMBL/GenBank/DDBJ whole genome shotgun (WGS) entry which is preliminary data.</text>
</comment>
<proteinExistence type="predicted"/>
<name>A0ABP7U2M3_9SPHN</name>
<organism evidence="1 2">
    <name type="scientific">Sphingomonas rosea</name>
    <dbReference type="NCBI Taxonomy" id="335605"/>
    <lineage>
        <taxon>Bacteria</taxon>
        <taxon>Pseudomonadati</taxon>
        <taxon>Pseudomonadota</taxon>
        <taxon>Alphaproteobacteria</taxon>
        <taxon>Sphingomonadales</taxon>
        <taxon>Sphingomonadaceae</taxon>
        <taxon>Sphingomonas</taxon>
    </lineage>
</organism>
<sequence length="226" mass="24823">MIRPGPRGGKRRRWINRILGAALLLLASPLVAPQLLAFPYQAKVGAHRVYSEQPIHPRVESIVAGADAKVLADPLGKAPPLDQAIFLTDGGWRWRWLAVSAADAFALSRPIGEPVIINHADPARDTMTNAYGARRRLTDIVAHELTHGAIRAEFGTLRSLFMSKELVEGYADHVAGSSALTDAEARQLIATRMTRPALAYWTGRKKVEARLAANGGDVHKLFEEWR</sequence>
<gene>
    <name evidence="1" type="ORF">GCM10022281_14070</name>
</gene>
<evidence type="ECO:0000313" key="2">
    <source>
        <dbReference type="Proteomes" id="UP001424459"/>
    </source>
</evidence>